<dbReference type="EMBL" id="CAJVPW010001170">
    <property type="protein sequence ID" value="CAG8476951.1"/>
    <property type="molecule type" value="Genomic_DNA"/>
</dbReference>
<evidence type="ECO:0000313" key="1">
    <source>
        <dbReference type="EMBL" id="CAG8476951.1"/>
    </source>
</evidence>
<organism evidence="1 2">
    <name type="scientific">Cetraspora pellucida</name>
    <dbReference type="NCBI Taxonomy" id="1433469"/>
    <lineage>
        <taxon>Eukaryota</taxon>
        <taxon>Fungi</taxon>
        <taxon>Fungi incertae sedis</taxon>
        <taxon>Mucoromycota</taxon>
        <taxon>Glomeromycotina</taxon>
        <taxon>Glomeromycetes</taxon>
        <taxon>Diversisporales</taxon>
        <taxon>Gigasporaceae</taxon>
        <taxon>Cetraspora</taxon>
    </lineage>
</organism>
<keyword evidence="2" id="KW-1185">Reference proteome</keyword>
<dbReference type="Proteomes" id="UP000789366">
    <property type="component" value="Unassembled WGS sequence"/>
</dbReference>
<protein>
    <submittedName>
        <fullName evidence="1">14446_t:CDS:1</fullName>
    </submittedName>
</protein>
<comment type="caution">
    <text evidence="1">The sequence shown here is derived from an EMBL/GenBank/DDBJ whole genome shotgun (WGS) entry which is preliminary data.</text>
</comment>
<accession>A0ACA9KJC0</accession>
<reference evidence="1" key="1">
    <citation type="submission" date="2021-06" db="EMBL/GenBank/DDBJ databases">
        <authorList>
            <person name="Kallberg Y."/>
            <person name="Tangrot J."/>
            <person name="Rosling A."/>
        </authorList>
    </citation>
    <scope>NUCLEOTIDE SEQUENCE</scope>
    <source>
        <strain evidence="1">28 12/20/2015</strain>
    </source>
</reference>
<gene>
    <name evidence="1" type="ORF">SPELUC_LOCUS1952</name>
</gene>
<sequence length="60" mass="7028">MSHYALEIVNEVEQKKVLEIWKVIDIRKESETETETEESQNINEVNLENIKNPNKVSTRG</sequence>
<name>A0ACA9KJC0_9GLOM</name>
<proteinExistence type="predicted"/>
<evidence type="ECO:0000313" key="2">
    <source>
        <dbReference type="Proteomes" id="UP000789366"/>
    </source>
</evidence>